<dbReference type="InterPro" id="IPR029056">
    <property type="entry name" value="Ribokinase-like"/>
</dbReference>
<evidence type="ECO:0000256" key="1">
    <source>
        <dbReference type="ARBA" id="ARBA00010688"/>
    </source>
</evidence>
<proteinExistence type="inferred from homology"/>
<comment type="similarity">
    <text evidence="1">Belongs to the carbohydrate kinase PfkB family.</text>
</comment>
<dbReference type="GO" id="GO:0016301">
    <property type="term" value="F:kinase activity"/>
    <property type="evidence" value="ECO:0007669"/>
    <property type="project" value="UniProtKB-KW"/>
</dbReference>
<organism evidence="5 6">
    <name type="scientific">Acholeplasma oculi</name>
    <dbReference type="NCBI Taxonomy" id="35623"/>
    <lineage>
        <taxon>Bacteria</taxon>
        <taxon>Bacillati</taxon>
        <taxon>Mycoplasmatota</taxon>
        <taxon>Mollicutes</taxon>
        <taxon>Acholeplasmatales</taxon>
        <taxon>Acholeplasmataceae</taxon>
        <taxon>Acholeplasma</taxon>
    </lineage>
</organism>
<evidence type="ECO:0000256" key="3">
    <source>
        <dbReference type="ARBA" id="ARBA00022777"/>
    </source>
</evidence>
<dbReference type="InterPro" id="IPR052700">
    <property type="entry name" value="Carb_kinase_PfkB-like"/>
</dbReference>
<dbReference type="InterPro" id="IPR011611">
    <property type="entry name" value="PfkB_dom"/>
</dbReference>
<reference evidence="6" key="1">
    <citation type="submission" date="2014-05" db="EMBL/GenBank/DDBJ databases">
        <authorList>
            <person name="Kube M."/>
        </authorList>
    </citation>
    <scope>NUCLEOTIDE SEQUENCE [LARGE SCALE GENOMIC DNA]</scope>
</reference>
<dbReference type="KEGG" id="aoc:Aocu_11530"/>
<keyword evidence="2" id="KW-0808">Transferase</keyword>
<keyword evidence="6" id="KW-1185">Reference proteome</keyword>
<keyword evidence="3 5" id="KW-0418">Kinase</keyword>
<dbReference type="InParanoid" id="A0A061AI28"/>
<dbReference type="Proteomes" id="UP000032434">
    <property type="component" value="Chromosome 1"/>
</dbReference>
<dbReference type="PATRIC" id="fig|35623.3.peg.1153"/>
<gene>
    <name evidence="5" type="primary">kdgK</name>
    <name evidence="5" type="ORF">Aocu_11530</name>
</gene>
<evidence type="ECO:0000259" key="4">
    <source>
        <dbReference type="Pfam" id="PF00294"/>
    </source>
</evidence>
<sequence length="326" mass="37176">MLRLTPPNYGIIEDTYDYLATFGGTEANVAISLAQFGHSTKFISKLPDNQLGEAAIKYLNANKVNTEEVIMNGENIGIYFLETGFGIRPSKVLYNRKNSSMTTIQISQLQLDKAFKDVSWFHFSGITLALSESVRNTVYDILKYCKAHQIYVSFDCNYRKTLWTIEEARYAYKCIEPYVDLFFATAFDAMHFFDVQPDNSLSGIEKDFDVLKRFICTNNSSFVFGYQRNVFAANENSIQAYAFTKDELKETKPMRFQIYDRIGSGDAFAAGVIHGLMKTNLKDIGFALEFGLKASILKHTLWGDAFKLSEKDVLKFMENESFEVSR</sequence>
<dbReference type="Gene3D" id="3.40.1190.20">
    <property type="match status" value="1"/>
</dbReference>
<dbReference type="PANTHER" id="PTHR43320">
    <property type="entry name" value="SUGAR KINASE"/>
    <property type="match status" value="1"/>
</dbReference>
<dbReference type="SUPFAM" id="SSF53613">
    <property type="entry name" value="Ribokinase-like"/>
    <property type="match status" value="1"/>
</dbReference>
<feature type="domain" description="Carbohydrate kinase PfkB" evidence="4">
    <location>
        <begin position="21"/>
        <end position="196"/>
    </location>
</feature>
<dbReference type="AlphaFoldDB" id="A0A061AI28"/>
<evidence type="ECO:0000313" key="5">
    <source>
        <dbReference type="EMBL" id="CDR31226.1"/>
    </source>
</evidence>
<dbReference type="PANTHER" id="PTHR43320:SF2">
    <property type="entry name" value="2-DEHYDRO-3-DEOXYGLUCONOKINASE_2-DEHYDRO-3-DEOXYGALACTONOKINASE"/>
    <property type="match status" value="1"/>
</dbReference>
<dbReference type="CDD" id="cd01166">
    <property type="entry name" value="KdgK"/>
    <property type="match status" value="1"/>
</dbReference>
<evidence type="ECO:0000256" key="2">
    <source>
        <dbReference type="ARBA" id="ARBA00022679"/>
    </source>
</evidence>
<dbReference type="Pfam" id="PF00294">
    <property type="entry name" value="PfkB"/>
    <property type="match status" value="1"/>
</dbReference>
<dbReference type="STRING" id="35623.Aocu_11530"/>
<accession>A0A061AI28</accession>
<dbReference type="EMBL" id="LK028559">
    <property type="protein sequence ID" value="CDR31226.1"/>
    <property type="molecule type" value="Genomic_DNA"/>
</dbReference>
<dbReference type="HOGENOM" id="CLU_027634_0_1_14"/>
<protein>
    <submittedName>
        <fullName evidence="5">Putative 2-dehydro-3-deoxygluconokinase</fullName>
    </submittedName>
</protein>
<dbReference type="FunCoup" id="A0A061AI28">
    <property type="interactions" value="93"/>
</dbReference>
<evidence type="ECO:0000313" key="6">
    <source>
        <dbReference type="Proteomes" id="UP000032434"/>
    </source>
</evidence>
<name>A0A061AI28_9MOLU</name>